<evidence type="ECO:0000256" key="1">
    <source>
        <dbReference type="SAM" id="Phobius"/>
    </source>
</evidence>
<reference evidence="4" key="1">
    <citation type="submission" date="2021-01" db="EMBL/GenBank/DDBJ databases">
        <authorList>
            <person name="Corre E."/>
            <person name="Pelletier E."/>
            <person name="Niang G."/>
            <person name="Scheremetjew M."/>
            <person name="Finn R."/>
            <person name="Kale V."/>
            <person name="Holt S."/>
            <person name="Cochrane G."/>
            <person name="Meng A."/>
            <person name="Brown T."/>
            <person name="Cohen L."/>
        </authorList>
    </citation>
    <scope>NUCLEOTIDE SEQUENCE</scope>
    <source>
        <strain evidence="4">Grunow 1884</strain>
    </source>
</reference>
<keyword evidence="1" id="KW-0472">Membrane</keyword>
<feature type="signal peptide" evidence="2">
    <location>
        <begin position="1"/>
        <end position="33"/>
    </location>
</feature>
<dbReference type="PROSITE" id="PS51257">
    <property type="entry name" value="PROKAR_LIPOPROTEIN"/>
    <property type="match status" value="1"/>
</dbReference>
<evidence type="ECO:0000313" key="4">
    <source>
        <dbReference type="EMBL" id="CAD9332825.1"/>
    </source>
</evidence>
<protein>
    <submittedName>
        <fullName evidence="4">Uncharacterized protein</fullName>
    </submittedName>
</protein>
<proteinExistence type="predicted"/>
<gene>
    <name evidence="3" type="ORF">OSIN01602_LOCUS6804</name>
    <name evidence="4" type="ORF">OSIN01602_LOCUS6805</name>
</gene>
<keyword evidence="1" id="KW-0812">Transmembrane</keyword>
<keyword evidence="1" id="KW-1133">Transmembrane helix</keyword>
<feature type="transmembrane region" description="Helical" evidence="1">
    <location>
        <begin position="86"/>
        <end position="104"/>
    </location>
</feature>
<dbReference type="EMBL" id="HBGO01012256">
    <property type="protein sequence ID" value="CAD9332825.1"/>
    <property type="molecule type" value="Transcribed_RNA"/>
</dbReference>
<dbReference type="AlphaFoldDB" id="A0A6U1U3Q0"/>
<sequence>MTKTQKACFGKDTSLPLTSHLLLSLLCLAVSCCTDPRDIVVLSQIPQFFTKPFHPLSMTLLRYFLKVLSLSFKLEFHRTSLRFGHLIFAVAIVRSVWVFVSALLRSFLGAVVLGALRLLFCLLPFFFLL</sequence>
<feature type="chain" id="PRO_5036191919" evidence="2">
    <location>
        <begin position="34"/>
        <end position="129"/>
    </location>
</feature>
<organism evidence="4">
    <name type="scientific">Trieres chinensis</name>
    <name type="common">Marine centric diatom</name>
    <name type="synonym">Odontella sinensis</name>
    <dbReference type="NCBI Taxonomy" id="1514140"/>
    <lineage>
        <taxon>Eukaryota</taxon>
        <taxon>Sar</taxon>
        <taxon>Stramenopiles</taxon>
        <taxon>Ochrophyta</taxon>
        <taxon>Bacillariophyta</taxon>
        <taxon>Mediophyceae</taxon>
        <taxon>Biddulphiophycidae</taxon>
        <taxon>Eupodiscales</taxon>
        <taxon>Parodontellaceae</taxon>
        <taxon>Trieres</taxon>
    </lineage>
</organism>
<accession>A0A6U1U3Q0</accession>
<name>A0A6U1U3Q0_TRICV</name>
<evidence type="ECO:0000256" key="2">
    <source>
        <dbReference type="SAM" id="SignalP"/>
    </source>
</evidence>
<keyword evidence="2" id="KW-0732">Signal</keyword>
<evidence type="ECO:0000313" key="3">
    <source>
        <dbReference type="EMBL" id="CAD9332824.1"/>
    </source>
</evidence>
<dbReference type="EMBL" id="HBGO01012255">
    <property type="protein sequence ID" value="CAD9332824.1"/>
    <property type="molecule type" value="Transcribed_RNA"/>
</dbReference>
<feature type="transmembrane region" description="Helical" evidence="1">
    <location>
        <begin position="110"/>
        <end position="128"/>
    </location>
</feature>